<keyword evidence="3" id="KW-1185">Reference proteome</keyword>
<dbReference type="OMA" id="THCAANL"/>
<dbReference type="SUPFAM" id="SSF48576">
    <property type="entry name" value="Terpenoid synthases"/>
    <property type="match status" value="1"/>
</dbReference>
<dbReference type="AlphaFoldDB" id="A0A251UN70"/>
<dbReference type="EMBL" id="CM007894">
    <property type="protein sequence ID" value="OTG24296.1"/>
    <property type="molecule type" value="Genomic_DNA"/>
</dbReference>
<organism evidence="2 3">
    <name type="scientific">Helianthus annuus</name>
    <name type="common">Common sunflower</name>
    <dbReference type="NCBI Taxonomy" id="4232"/>
    <lineage>
        <taxon>Eukaryota</taxon>
        <taxon>Viridiplantae</taxon>
        <taxon>Streptophyta</taxon>
        <taxon>Embryophyta</taxon>
        <taxon>Tracheophyta</taxon>
        <taxon>Spermatophyta</taxon>
        <taxon>Magnoliopsida</taxon>
        <taxon>eudicotyledons</taxon>
        <taxon>Gunneridae</taxon>
        <taxon>Pentapetalae</taxon>
        <taxon>asterids</taxon>
        <taxon>campanulids</taxon>
        <taxon>Asterales</taxon>
        <taxon>Asteraceae</taxon>
        <taxon>Asteroideae</taxon>
        <taxon>Heliantheae alliance</taxon>
        <taxon>Heliantheae</taxon>
        <taxon>Helianthus</taxon>
    </lineage>
</organism>
<dbReference type="Pfam" id="PF19086">
    <property type="entry name" value="Terpene_syn_C_2"/>
    <property type="match status" value="1"/>
</dbReference>
<proteinExistence type="predicted"/>
<evidence type="ECO:0000313" key="2">
    <source>
        <dbReference type="EMBL" id="OTG24296.1"/>
    </source>
</evidence>
<name>A0A251UN70_HELAN</name>
<dbReference type="GO" id="GO:0010333">
    <property type="term" value="F:terpene synthase activity"/>
    <property type="evidence" value="ECO:0007669"/>
    <property type="project" value="InterPro"/>
</dbReference>
<gene>
    <name evidence="2" type="ORF">HannXRQ_Chr05g0135131</name>
</gene>
<reference evidence="3" key="1">
    <citation type="journal article" date="2017" name="Nature">
        <title>The sunflower genome provides insights into oil metabolism, flowering and Asterid evolution.</title>
        <authorList>
            <person name="Badouin H."/>
            <person name="Gouzy J."/>
            <person name="Grassa C.J."/>
            <person name="Murat F."/>
            <person name="Staton S.E."/>
            <person name="Cottret L."/>
            <person name="Lelandais-Briere C."/>
            <person name="Owens G.L."/>
            <person name="Carrere S."/>
            <person name="Mayjonade B."/>
            <person name="Legrand L."/>
            <person name="Gill N."/>
            <person name="Kane N.C."/>
            <person name="Bowers J.E."/>
            <person name="Hubner S."/>
            <person name="Bellec A."/>
            <person name="Berard A."/>
            <person name="Berges H."/>
            <person name="Blanchet N."/>
            <person name="Boniface M.C."/>
            <person name="Brunel D."/>
            <person name="Catrice O."/>
            <person name="Chaidir N."/>
            <person name="Claudel C."/>
            <person name="Donnadieu C."/>
            <person name="Faraut T."/>
            <person name="Fievet G."/>
            <person name="Helmstetter N."/>
            <person name="King M."/>
            <person name="Knapp S.J."/>
            <person name="Lai Z."/>
            <person name="Le Paslier M.C."/>
            <person name="Lippi Y."/>
            <person name="Lorenzon L."/>
            <person name="Mandel J.R."/>
            <person name="Marage G."/>
            <person name="Marchand G."/>
            <person name="Marquand E."/>
            <person name="Bret-Mestries E."/>
            <person name="Morien E."/>
            <person name="Nambeesan S."/>
            <person name="Nguyen T."/>
            <person name="Pegot-Espagnet P."/>
            <person name="Pouilly N."/>
            <person name="Raftis F."/>
            <person name="Sallet E."/>
            <person name="Schiex T."/>
            <person name="Thomas J."/>
            <person name="Vandecasteele C."/>
            <person name="Vares D."/>
            <person name="Vear F."/>
            <person name="Vautrin S."/>
            <person name="Crespi M."/>
            <person name="Mangin B."/>
            <person name="Burke J.M."/>
            <person name="Salse J."/>
            <person name="Munos S."/>
            <person name="Vincourt P."/>
            <person name="Rieseberg L.H."/>
            <person name="Langlade N.B."/>
        </authorList>
    </citation>
    <scope>NUCLEOTIDE SEQUENCE [LARGE SCALE GENOMIC DNA]</scope>
    <source>
        <strain evidence="3">cv. SF193</strain>
    </source>
</reference>
<evidence type="ECO:0000313" key="3">
    <source>
        <dbReference type="Proteomes" id="UP000215914"/>
    </source>
</evidence>
<dbReference type="Proteomes" id="UP000215914">
    <property type="component" value="Chromosome 5"/>
</dbReference>
<dbReference type="InParanoid" id="A0A251UN70"/>
<sequence length="95" mass="10586">MARGDNPKAVQCYMNETGATEDQAIMYVKTLNPNTWKKLNKERLGVMTSQIAKELTHCAANLTRMAHFMYHEGDGHGSCPEVTKAHILSLLVNPI</sequence>
<dbReference type="InterPro" id="IPR050148">
    <property type="entry name" value="Terpene_synthase-like"/>
</dbReference>
<accession>A0A251UN70</accession>
<dbReference type="InterPro" id="IPR008949">
    <property type="entry name" value="Isoprenoid_synthase_dom_sf"/>
</dbReference>
<protein>
    <submittedName>
        <fullName evidence="2">Putative isoprenoid synthase domain-containing protein</fullName>
    </submittedName>
</protein>
<keyword evidence="1" id="KW-0460">Magnesium</keyword>
<evidence type="ECO:0000256" key="1">
    <source>
        <dbReference type="ARBA" id="ARBA00022842"/>
    </source>
</evidence>
<dbReference type="GO" id="GO:0016114">
    <property type="term" value="P:terpenoid biosynthetic process"/>
    <property type="evidence" value="ECO:0007669"/>
    <property type="project" value="InterPro"/>
</dbReference>
<dbReference type="Gene3D" id="1.10.600.10">
    <property type="entry name" value="Farnesyl Diphosphate Synthase"/>
    <property type="match status" value="1"/>
</dbReference>
<dbReference type="PANTHER" id="PTHR31225:SF9">
    <property type="entry name" value="TERPENE SYNTHASE 10"/>
    <property type="match status" value="1"/>
</dbReference>
<dbReference type="PANTHER" id="PTHR31225">
    <property type="entry name" value="OS04G0344100 PROTEIN-RELATED"/>
    <property type="match status" value="1"/>
</dbReference>